<accession>A0AA97AH06</accession>
<proteinExistence type="predicted"/>
<name>A0AA97AH06_9CYAN</name>
<dbReference type="AlphaFoldDB" id="A0AA97AH06"/>
<sequence>MKMSGPSRAVYWVGVIGLGVILLACGNNRFEQAGGRSTVQRSPSTPEPTAMSPYNPSQSVSSDDAGTMPAAVLDRQALMIAGNIVQIMESYPLQLMVETNAGRYQVALSEQTQVTQQGQTIEQTQLKVGMQVQIEGQTSSFDDHAMTAQVIQIQ</sequence>
<evidence type="ECO:0000256" key="1">
    <source>
        <dbReference type="SAM" id="MobiDB-lite"/>
    </source>
</evidence>
<feature type="region of interest" description="Disordered" evidence="1">
    <location>
        <begin position="33"/>
        <end position="65"/>
    </location>
</feature>
<protein>
    <submittedName>
        <fullName evidence="3">Uncharacterized protein</fullName>
    </submittedName>
</protein>
<dbReference type="EMBL" id="CP053586">
    <property type="protein sequence ID" value="WNZ24044.1"/>
    <property type="molecule type" value="Genomic_DNA"/>
</dbReference>
<keyword evidence="2" id="KW-1133">Transmembrane helix</keyword>
<evidence type="ECO:0000313" key="3">
    <source>
        <dbReference type="EMBL" id="WNZ24044.1"/>
    </source>
</evidence>
<keyword evidence="2" id="KW-0472">Membrane</keyword>
<keyword evidence="2" id="KW-0812">Transmembrane</keyword>
<dbReference type="RefSeq" id="WP_316429624.1">
    <property type="nucleotide sequence ID" value="NZ_CP053586.1"/>
</dbReference>
<organism evidence="3">
    <name type="scientific">Leptolyngbya sp. NK1-12</name>
    <dbReference type="NCBI Taxonomy" id="2547451"/>
    <lineage>
        <taxon>Bacteria</taxon>
        <taxon>Bacillati</taxon>
        <taxon>Cyanobacteriota</taxon>
        <taxon>Cyanophyceae</taxon>
        <taxon>Leptolyngbyales</taxon>
        <taxon>Leptolyngbyaceae</taxon>
        <taxon>Leptolyngbya group</taxon>
        <taxon>Leptolyngbya</taxon>
    </lineage>
</organism>
<feature type="compositionally biased region" description="Polar residues" evidence="1">
    <location>
        <begin position="35"/>
        <end position="44"/>
    </location>
</feature>
<dbReference type="PROSITE" id="PS51257">
    <property type="entry name" value="PROKAR_LIPOPROTEIN"/>
    <property type="match status" value="1"/>
</dbReference>
<evidence type="ECO:0000256" key="2">
    <source>
        <dbReference type="SAM" id="Phobius"/>
    </source>
</evidence>
<reference evidence="3" key="1">
    <citation type="submission" date="2020-05" db="EMBL/GenBank/DDBJ databases">
        <authorList>
            <person name="Zhu T."/>
            <person name="Keshari N."/>
            <person name="Lu X."/>
        </authorList>
    </citation>
    <scope>NUCLEOTIDE SEQUENCE</scope>
    <source>
        <strain evidence="3">NK1-12</strain>
    </source>
</reference>
<gene>
    <name evidence="3" type="ORF">HJG54_15035</name>
</gene>
<feature type="compositionally biased region" description="Polar residues" evidence="1">
    <location>
        <begin position="52"/>
        <end position="64"/>
    </location>
</feature>
<feature type="transmembrane region" description="Helical" evidence="2">
    <location>
        <begin position="9"/>
        <end position="30"/>
    </location>
</feature>